<dbReference type="InterPro" id="IPR011989">
    <property type="entry name" value="ARM-like"/>
</dbReference>
<dbReference type="EMBL" id="ADAS02000880">
    <property type="protein sequence ID" value="OAV86698.1"/>
    <property type="molecule type" value="Genomic_DNA"/>
</dbReference>
<evidence type="ECO:0000313" key="3">
    <source>
        <dbReference type="EnsemblFungi" id="PTTG_29768-t43_1-p1"/>
    </source>
</evidence>
<reference evidence="3 4" key="3">
    <citation type="journal article" date="2017" name="G3 (Bethesda)">
        <title>Comparative analysis highlights variable genome content of wheat rusts and divergence of the mating loci.</title>
        <authorList>
            <person name="Cuomo C.A."/>
            <person name="Bakkeren G."/>
            <person name="Khalil H.B."/>
            <person name="Panwar V."/>
            <person name="Joly D."/>
            <person name="Linning R."/>
            <person name="Sakthikumar S."/>
            <person name="Song X."/>
            <person name="Adiconis X."/>
            <person name="Fan L."/>
            <person name="Goldberg J.M."/>
            <person name="Levin J.Z."/>
            <person name="Young S."/>
            <person name="Zeng Q."/>
            <person name="Anikster Y."/>
            <person name="Bruce M."/>
            <person name="Wang M."/>
            <person name="Yin C."/>
            <person name="McCallum B."/>
            <person name="Szabo L.J."/>
            <person name="Hulbert S."/>
            <person name="Chen X."/>
            <person name="Fellers J.P."/>
        </authorList>
    </citation>
    <scope>NUCLEOTIDE SEQUENCE</scope>
    <source>
        <strain evidence="3">isolate 1-1 / race 1 (BBBD)</strain>
        <strain evidence="4">Isolate 1-1 / race 1 (BBBD)</strain>
    </source>
</reference>
<dbReference type="Proteomes" id="UP000005240">
    <property type="component" value="Unassembled WGS sequence"/>
</dbReference>
<dbReference type="PANTHER" id="PTHR47093">
    <property type="entry name" value="PROTEIN JSN1-RELATED"/>
    <property type="match status" value="1"/>
</dbReference>
<reference evidence="2" key="2">
    <citation type="submission" date="2016-05" db="EMBL/GenBank/DDBJ databases">
        <title>Comparative analysis highlights variable genome content of wheat rusts and divergence of the mating loci.</title>
        <authorList>
            <person name="Cuomo C.A."/>
            <person name="Bakkeren G."/>
            <person name="Szabo L."/>
            <person name="Khalil H."/>
            <person name="Joly D."/>
            <person name="Goldberg J."/>
            <person name="Young S."/>
            <person name="Zeng Q."/>
            <person name="Fellers J."/>
        </authorList>
    </citation>
    <scope>NUCLEOTIDE SEQUENCE [LARGE SCALE GENOMIC DNA]</scope>
    <source>
        <strain evidence="2">1-1 BBBD Race 1</strain>
    </source>
</reference>
<sequence length="199" mass="20673">MLVGQTRFGARSVRTCLESKHASPLQIKRVAIAVILNSIPLATNPNATLLLTWLLDSWGLPGRHWLLAPRLHLAHLCTHILASVTVLRIINQTFDPAASTILLDAIFAGPGKQGLEDMGSKGRTPTAAVGDGAGTLWSSSSGTPSPSPAKTIRTAARTPVAAVGPKSPLFSPTKPADHFLVAAPSPAPAASRSSSPESS</sequence>
<keyword evidence="4" id="KW-1185">Reference proteome</keyword>
<proteinExistence type="predicted"/>
<dbReference type="OrthoDB" id="2017782at2759"/>
<gene>
    <name evidence="2" type="ORF">PTTG_29768</name>
</gene>
<dbReference type="InterPro" id="IPR016024">
    <property type="entry name" value="ARM-type_fold"/>
</dbReference>
<reference evidence="3" key="4">
    <citation type="submission" date="2025-05" db="UniProtKB">
        <authorList>
            <consortium name="EnsemblFungi"/>
        </authorList>
    </citation>
    <scope>IDENTIFICATION</scope>
    <source>
        <strain evidence="3">isolate 1-1 / race 1 (BBBD)</strain>
    </source>
</reference>
<evidence type="ECO:0000313" key="4">
    <source>
        <dbReference type="Proteomes" id="UP000005240"/>
    </source>
</evidence>
<feature type="compositionally biased region" description="Low complexity" evidence="1">
    <location>
        <begin position="182"/>
        <end position="199"/>
    </location>
</feature>
<dbReference type="EnsemblFungi" id="PTTG_29768-t43_1">
    <property type="protein sequence ID" value="PTTG_29768-t43_1-p1"/>
    <property type="gene ID" value="PTTG_29768"/>
</dbReference>
<dbReference type="PANTHER" id="PTHR47093:SF1">
    <property type="entry name" value="PROTEIN JSN1-RELATED"/>
    <property type="match status" value="1"/>
</dbReference>
<name>A0A180G289_PUCT1</name>
<reference evidence="2" key="1">
    <citation type="submission" date="2009-11" db="EMBL/GenBank/DDBJ databases">
        <authorList>
            <consortium name="The Broad Institute Genome Sequencing Platform"/>
            <person name="Ward D."/>
            <person name="Feldgarden M."/>
            <person name="Earl A."/>
            <person name="Young S.K."/>
            <person name="Zeng Q."/>
            <person name="Koehrsen M."/>
            <person name="Alvarado L."/>
            <person name="Berlin A."/>
            <person name="Bochicchio J."/>
            <person name="Borenstein D."/>
            <person name="Chapman S.B."/>
            <person name="Chen Z."/>
            <person name="Engels R."/>
            <person name="Freedman E."/>
            <person name="Gellesch M."/>
            <person name="Goldberg J."/>
            <person name="Griggs A."/>
            <person name="Gujja S."/>
            <person name="Heilman E."/>
            <person name="Heiman D."/>
            <person name="Hepburn T."/>
            <person name="Howarth C."/>
            <person name="Jen D."/>
            <person name="Larson L."/>
            <person name="Lewis B."/>
            <person name="Mehta T."/>
            <person name="Park D."/>
            <person name="Pearson M."/>
            <person name="Roberts A."/>
            <person name="Saif S."/>
            <person name="Shea T."/>
            <person name="Shenoy N."/>
            <person name="Sisk P."/>
            <person name="Stolte C."/>
            <person name="Sykes S."/>
            <person name="Thomson T."/>
            <person name="Walk T."/>
            <person name="White J."/>
            <person name="Yandava C."/>
            <person name="Izard J."/>
            <person name="Baranova O.V."/>
            <person name="Blanton J.M."/>
            <person name="Tanner A.C."/>
            <person name="Dewhirst F.E."/>
            <person name="Haas B."/>
            <person name="Nusbaum C."/>
            <person name="Birren B."/>
        </authorList>
    </citation>
    <scope>NUCLEOTIDE SEQUENCE [LARGE SCALE GENOMIC DNA]</scope>
    <source>
        <strain evidence="2">1-1 BBBD Race 1</strain>
    </source>
</reference>
<dbReference type="STRING" id="630390.A0A180G289"/>
<dbReference type="SUPFAM" id="SSF48371">
    <property type="entry name" value="ARM repeat"/>
    <property type="match status" value="1"/>
</dbReference>
<evidence type="ECO:0000313" key="2">
    <source>
        <dbReference type="EMBL" id="OAV86698.1"/>
    </source>
</evidence>
<protein>
    <submittedName>
        <fullName evidence="2 3">Uncharacterized protein</fullName>
    </submittedName>
</protein>
<dbReference type="Gene3D" id="1.25.10.10">
    <property type="entry name" value="Leucine-rich Repeat Variant"/>
    <property type="match status" value="1"/>
</dbReference>
<dbReference type="VEuPathDB" id="FungiDB:PTTG_29768"/>
<evidence type="ECO:0000256" key="1">
    <source>
        <dbReference type="SAM" id="MobiDB-lite"/>
    </source>
</evidence>
<accession>A0A180G289</accession>
<organism evidence="2">
    <name type="scientific">Puccinia triticina (isolate 1-1 / race 1 (BBBD))</name>
    <name type="common">Brown leaf rust fungus</name>
    <dbReference type="NCBI Taxonomy" id="630390"/>
    <lineage>
        <taxon>Eukaryota</taxon>
        <taxon>Fungi</taxon>
        <taxon>Dikarya</taxon>
        <taxon>Basidiomycota</taxon>
        <taxon>Pucciniomycotina</taxon>
        <taxon>Pucciniomycetes</taxon>
        <taxon>Pucciniales</taxon>
        <taxon>Pucciniaceae</taxon>
        <taxon>Puccinia</taxon>
    </lineage>
</organism>
<dbReference type="AlphaFoldDB" id="A0A180G289"/>
<feature type="region of interest" description="Disordered" evidence="1">
    <location>
        <begin position="116"/>
        <end position="199"/>
    </location>
</feature>
<dbReference type="GO" id="GO:0000288">
    <property type="term" value="P:nuclear-transcribed mRNA catabolic process, deadenylation-dependent decay"/>
    <property type="evidence" value="ECO:0007669"/>
    <property type="project" value="TreeGrafter"/>
</dbReference>
<dbReference type="InterPro" id="IPR052645">
    <property type="entry name" value="Pumilio_domain_protein"/>
</dbReference>